<sequence>MPFLQARSSMLLQNGQLIHGCFLKPSSIFWWESSILQSSFHRSLFGGRKRKIRRSIIAKIIYLLRYCTEDDARAIQCYKLMPLNEGYAEAKRILRQRFGRPSMIVRNVFETVKGNGSQLQDDSKALSEFLDNLMTYKNTLISMNCMSDLNSSSVLEIIARRLPTRLQRKWVKISSRIEDEGIEPKFDDIL</sequence>
<keyword evidence="1" id="KW-1185">Reference proteome</keyword>
<evidence type="ECO:0000313" key="1">
    <source>
        <dbReference type="Proteomes" id="UP000050795"/>
    </source>
</evidence>
<dbReference type="WBParaSite" id="TREG1_29720.1">
    <property type="protein sequence ID" value="TREG1_29720.1"/>
    <property type="gene ID" value="TREG1_29720"/>
</dbReference>
<name>A0AA85JMG9_TRIRE</name>
<organism evidence="1 2">
    <name type="scientific">Trichobilharzia regenti</name>
    <name type="common">Nasal bird schistosome</name>
    <dbReference type="NCBI Taxonomy" id="157069"/>
    <lineage>
        <taxon>Eukaryota</taxon>
        <taxon>Metazoa</taxon>
        <taxon>Spiralia</taxon>
        <taxon>Lophotrochozoa</taxon>
        <taxon>Platyhelminthes</taxon>
        <taxon>Trematoda</taxon>
        <taxon>Digenea</taxon>
        <taxon>Strigeidida</taxon>
        <taxon>Schistosomatoidea</taxon>
        <taxon>Schistosomatidae</taxon>
        <taxon>Trichobilharzia</taxon>
    </lineage>
</organism>
<dbReference type="InterPro" id="IPR005312">
    <property type="entry name" value="DUF1759"/>
</dbReference>
<dbReference type="AlphaFoldDB" id="A0AA85JMG9"/>
<accession>A0AA85JMG9</accession>
<dbReference type="PANTHER" id="PTHR47331">
    <property type="entry name" value="PHD-TYPE DOMAIN-CONTAINING PROTEIN"/>
    <property type="match status" value="1"/>
</dbReference>
<dbReference type="Proteomes" id="UP000050795">
    <property type="component" value="Unassembled WGS sequence"/>
</dbReference>
<protein>
    <submittedName>
        <fullName evidence="2">Uncharacterized protein</fullName>
    </submittedName>
</protein>
<reference evidence="2" key="2">
    <citation type="submission" date="2023-11" db="UniProtKB">
        <authorList>
            <consortium name="WormBaseParasite"/>
        </authorList>
    </citation>
    <scope>IDENTIFICATION</scope>
</reference>
<evidence type="ECO:0000313" key="2">
    <source>
        <dbReference type="WBParaSite" id="TREG1_29720.1"/>
    </source>
</evidence>
<proteinExistence type="predicted"/>
<dbReference type="Pfam" id="PF03564">
    <property type="entry name" value="DUF1759"/>
    <property type="match status" value="1"/>
</dbReference>
<reference evidence="1" key="1">
    <citation type="submission" date="2022-06" db="EMBL/GenBank/DDBJ databases">
        <authorList>
            <person name="Berger JAMES D."/>
            <person name="Berger JAMES D."/>
        </authorList>
    </citation>
    <scope>NUCLEOTIDE SEQUENCE [LARGE SCALE GENOMIC DNA]</scope>
</reference>